<sequence>MGFEAILSVIAFPAISTGVYGFPKESVAEIVRDTVIEYLRGPHTLDEIRFILFSQDDYDLYSDVFSEGNE</sequence>
<organism evidence="2 3">
    <name type="scientific">Candidatus Roizmanbacteria bacterium RIFCSPHIGHO2_02_FULL_37_24</name>
    <dbReference type="NCBI Taxonomy" id="1802037"/>
    <lineage>
        <taxon>Bacteria</taxon>
        <taxon>Candidatus Roizmaniibacteriota</taxon>
    </lineage>
</organism>
<evidence type="ECO:0000259" key="1">
    <source>
        <dbReference type="PROSITE" id="PS51154"/>
    </source>
</evidence>
<dbReference type="InterPro" id="IPR043472">
    <property type="entry name" value="Macro_dom-like"/>
</dbReference>
<dbReference type="InterPro" id="IPR002589">
    <property type="entry name" value="Macro_dom"/>
</dbReference>
<dbReference type="SUPFAM" id="SSF52949">
    <property type="entry name" value="Macro domain-like"/>
    <property type="match status" value="1"/>
</dbReference>
<dbReference type="AlphaFoldDB" id="A0A1F7H146"/>
<accession>A0A1F7H146</accession>
<comment type="caution">
    <text evidence="2">The sequence shown here is derived from an EMBL/GenBank/DDBJ whole genome shotgun (WGS) entry which is preliminary data.</text>
</comment>
<gene>
    <name evidence="2" type="ORF">A3C24_02115</name>
</gene>
<protein>
    <recommendedName>
        <fullName evidence="1">Macro domain-containing protein</fullName>
    </recommendedName>
</protein>
<dbReference type="EMBL" id="MFZM01000007">
    <property type="protein sequence ID" value="OGK24452.1"/>
    <property type="molecule type" value="Genomic_DNA"/>
</dbReference>
<dbReference type="Gene3D" id="3.40.220.10">
    <property type="entry name" value="Leucine Aminopeptidase, subunit E, domain 1"/>
    <property type="match status" value="1"/>
</dbReference>
<reference evidence="2 3" key="1">
    <citation type="journal article" date="2016" name="Nat. Commun.">
        <title>Thousands of microbial genomes shed light on interconnected biogeochemical processes in an aquifer system.</title>
        <authorList>
            <person name="Anantharaman K."/>
            <person name="Brown C.T."/>
            <person name="Hug L.A."/>
            <person name="Sharon I."/>
            <person name="Castelle C.J."/>
            <person name="Probst A.J."/>
            <person name="Thomas B.C."/>
            <person name="Singh A."/>
            <person name="Wilkins M.J."/>
            <person name="Karaoz U."/>
            <person name="Brodie E.L."/>
            <person name="Williams K.H."/>
            <person name="Hubbard S.S."/>
            <person name="Banfield J.F."/>
        </authorList>
    </citation>
    <scope>NUCLEOTIDE SEQUENCE [LARGE SCALE GENOMIC DNA]</scope>
</reference>
<proteinExistence type="predicted"/>
<evidence type="ECO:0000313" key="2">
    <source>
        <dbReference type="EMBL" id="OGK24452.1"/>
    </source>
</evidence>
<feature type="domain" description="Macro" evidence="1">
    <location>
        <begin position="1"/>
        <end position="69"/>
    </location>
</feature>
<dbReference type="Proteomes" id="UP000177159">
    <property type="component" value="Unassembled WGS sequence"/>
</dbReference>
<dbReference type="PANTHER" id="PTHR11106">
    <property type="entry name" value="GANGLIOSIDE INDUCED DIFFERENTIATION ASSOCIATED PROTEIN 2-RELATED"/>
    <property type="match status" value="1"/>
</dbReference>
<dbReference type="PROSITE" id="PS51154">
    <property type="entry name" value="MACRO"/>
    <property type="match status" value="1"/>
</dbReference>
<dbReference type="PANTHER" id="PTHR11106:SF27">
    <property type="entry name" value="MACRO DOMAIN-CONTAINING PROTEIN"/>
    <property type="match status" value="1"/>
</dbReference>
<evidence type="ECO:0000313" key="3">
    <source>
        <dbReference type="Proteomes" id="UP000177159"/>
    </source>
</evidence>
<name>A0A1F7H146_9BACT</name>
<dbReference type="Pfam" id="PF01661">
    <property type="entry name" value="Macro"/>
    <property type="match status" value="1"/>
</dbReference>